<evidence type="ECO:0000256" key="1">
    <source>
        <dbReference type="SAM" id="MobiDB-lite"/>
    </source>
</evidence>
<protein>
    <recommendedName>
        <fullName evidence="4">DUF2589 domain-containing protein</fullName>
    </recommendedName>
</protein>
<proteinExistence type="predicted"/>
<dbReference type="EMBL" id="BAABAJ010000008">
    <property type="protein sequence ID" value="GAA3919474.1"/>
    <property type="molecule type" value="Genomic_DNA"/>
</dbReference>
<comment type="caution">
    <text evidence="2">The sequence shown here is derived from an EMBL/GenBank/DDBJ whole genome shotgun (WGS) entry which is preliminary data.</text>
</comment>
<dbReference type="Proteomes" id="UP001501000">
    <property type="component" value="Unassembled WGS sequence"/>
</dbReference>
<organism evidence="2 3">
    <name type="scientific">Streptomyces gulbargensis</name>
    <dbReference type="NCBI Taxonomy" id="364901"/>
    <lineage>
        <taxon>Bacteria</taxon>
        <taxon>Bacillati</taxon>
        <taxon>Actinomycetota</taxon>
        <taxon>Actinomycetes</taxon>
        <taxon>Kitasatosporales</taxon>
        <taxon>Streptomycetaceae</taxon>
        <taxon>Streptomyces</taxon>
    </lineage>
</organism>
<sequence length="187" mass="19327">MKEAGEELNEAGAEPNGGGGEPSAGPSPDPRTQKKLLESVREVVARGVDFSTAGGEDGTEHITASAPFRTLIADLVGEIRPFAEDLPVGTGLPTDEDLKEAPDGKVTADFTLRNGALSEVYVDLTELAGTPKGAKFGLSVKMRGGTRPTAPAGATEIDLDQIMSGFAGAAMEEDEDLGYGELPEEPA</sequence>
<gene>
    <name evidence="2" type="ORF">GCM10022244_30720</name>
</gene>
<evidence type="ECO:0000313" key="3">
    <source>
        <dbReference type="Proteomes" id="UP001501000"/>
    </source>
</evidence>
<name>A0ABP7MC63_9ACTN</name>
<evidence type="ECO:0000313" key="2">
    <source>
        <dbReference type="EMBL" id="GAA3919474.1"/>
    </source>
</evidence>
<keyword evidence="3" id="KW-1185">Reference proteome</keyword>
<dbReference type="RefSeq" id="WP_345282824.1">
    <property type="nucleotide sequence ID" value="NZ_BAABAJ010000008.1"/>
</dbReference>
<accession>A0ABP7MC63</accession>
<feature type="region of interest" description="Disordered" evidence="1">
    <location>
        <begin position="1"/>
        <end position="38"/>
    </location>
</feature>
<evidence type="ECO:0008006" key="4">
    <source>
        <dbReference type="Google" id="ProtNLM"/>
    </source>
</evidence>
<reference evidence="3" key="1">
    <citation type="journal article" date="2019" name="Int. J. Syst. Evol. Microbiol.">
        <title>The Global Catalogue of Microorganisms (GCM) 10K type strain sequencing project: providing services to taxonomists for standard genome sequencing and annotation.</title>
        <authorList>
            <consortium name="The Broad Institute Genomics Platform"/>
            <consortium name="The Broad Institute Genome Sequencing Center for Infectious Disease"/>
            <person name="Wu L."/>
            <person name="Ma J."/>
        </authorList>
    </citation>
    <scope>NUCLEOTIDE SEQUENCE [LARGE SCALE GENOMIC DNA]</scope>
    <source>
        <strain evidence="3">JCM 16956</strain>
    </source>
</reference>